<evidence type="ECO:0000313" key="1">
    <source>
        <dbReference type="EMBL" id="QWS33237.1"/>
    </source>
</evidence>
<accession>A0ACD1E2N9</accession>
<sequence>MTWSFLHPASHAVLGIAVLVFVATVAIVVPTVIAMRRGTSTDAVAWADLLRRDDGSVWTTDRVLRSVEASCRAAGVVFPGFVRASVGPTVRLDLAAPTVAPPVPWTATVDGRSWSAPMPALQALGLVGTATDRFATAVGLGSDTDGTVVVDLAAIGGAVALGGDRAARLAVAHRIADQVRTAPWSTGTTVLTVGIGDGELGPARSVSVHEAVATVAADATPGLLVVRTLPGGTDGRELARLLERPTGRWAVVALQPGALARWTLTCRRDGVLTSPELGTVRWVDVALSTPASTPTDTVAEPAA</sequence>
<name>A0ACD1E2N9_9MICO</name>
<proteinExistence type="predicted"/>
<gene>
    <name evidence="1" type="ORF">KM842_13475</name>
</gene>
<organism evidence="1 2">
    <name type="scientific">Curtobacterium aetherium</name>
    <dbReference type="NCBI Taxonomy" id="2841594"/>
    <lineage>
        <taxon>Bacteria</taxon>
        <taxon>Bacillati</taxon>
        <taxon>Actinomycetota</taxon>
        <taxon>Actinomycetes</taxon>
        <taxon>Micrococcales</taxon>
        <taxon>Microbacteriaceae</taxon>
        <taxon>Curtobacterium</taxon>
    </lineage>
</organism>
<evidence type="ECO:0000313" key="2">
    <source>
        <dbReference type="Proteomes" id="UP000681794"/>
    </source>
</evidence>
<protein>
    <submittedName>
        <fullName evidence="1">Uncharacterized protein</fullName>
    </submittedName>
</protein>
<keyword evidence="2" id="KW-1185">Reference proteome</keyword>
<dbReference type="EMBL" id="CP076544">
    <property type="protein sequence ID" value="QWS33237.1"/>
    <property type="molecule type" value="Genomic_DNA"/>
</dbReference>
<reference evidence="1" key="1">
    <citation type="submission" date="2021-06" db="EMBL/GenBank/DDBJ databases">
        <authorList>
            <person name="Ellington A.J."/>
            <person name="Bryan N.C."/>
            <person name="Christner B.C."/>
            <person name="Reisch C.R."/>
        </authorList>
    </citation>
    <scope>NUCLEOTIDE SEQUENCE</scope>
    <source>
        <strain evidence="1">L6-1</strain>
    </source>
</reference>
<dbReference type="Proteomes" id="UP000681794">
    <property type="component" value="Chromosome"/>
</dbReference>